<name>A0A5M9HAR2_9SPHI</name>
<dbReference type="RefSeq" id="WP_141814532.1">
    <property type="nucleotide sequence ID" value="NZ_VFPL01000001.1"/>
</dbReference>
<accession>A0A5M9HAR2</accession>
<organism evidence="1 2">
    <name type="scientific">Arcticibacter tournemirensis</name>
    <dbReference type="NCBI Taxonomy" id="699437"/>
    <lineage>
        <taxon>Bacteria</taxon>
        <taxon>Pseudomonadati</taxon>
        <taxon>Bacteroidota</taxon>
        <taxon>Sphingobacteriia</taxon>
        <taxon>Sphingobacteriales</taxon>
        <taxon>Sphingobacteriaceae</taxon>
        <taxon>Arcticibacter</taxon>
    </lineage>
</organism>
<dbReference type="OrthoDB" id="710561at2"/>
<keyword evidence="2" id="KW-1185">Reference proteome</keyword>
<proteinExistence type="predicted"/>
<protein>
    <submittedName>
        <fullName evidence="1">Uncharacterized protein</fullName>
    </submittedName>
</protein>
<dbReference type="Proteomes" id="UP000322918">
    <property type="component" value="Unassembled WGS sequence"/>
</dbReference>
<reference evidence="1 2" key="1">
    <citation type="submission" date="2019-09" db="EMBL/GenBank/DDBJ databases">
        <title>Pararcticibacter amylolyticus gen. nov., sp. nov., isolated from a rottenly hemp rope, and reclassification of Pedobacter tournemirensis as Pararcticibacter tournemirensis comb. nov.</title>
        <authorList>
            <person name="Cai Y."/>
        </authorList>
    </citation>
    <scope>NUCLEOTIDE SEQUENCE [LARGE SCALE GENOMIC DNA]</scope>
    <source>
        <strain evidence="1 2">TF5-37.2-LB10</strain>
    </source>
</reference>
<evidence type="ECO:0000313" key="2">
    <source>
        <dbReference type="Proteomes" id="UP000322918"/>
    </source>
</evidence>
<comment type="caution">
    <text evidence="1">The sequence shown here is derived from an EMBL/GenBank/DDBJ whole genome shotgun (WGS) entry which is preliminary data.</text>
</comment>
<dbReference type="AlphaFoldDB" id="A0A5M9HAR2"/>
<sequence>MNFHEGDNIGSIAICEIAFPFSFSSFNPAVLAIGYTWLSLPLDDQSGSLNLKVSDTDNGPVYTYSGGLKIHNLRESVDNTLYRYVASGAVMRITDMNGRIYIIGAPDEPVTVSLNGGTGEKFADENRQQMQFKIDQAHPAYTS</sequence>
<evidence type="ECO:0000313" key="1">
    <source>
        <dbReference type="EMBL" id="KAA8483750.1"/>
    </source>
</evidence>
<dbReference type="EMBL" id="VWNE01000010">
    <property type="protein sequence ID" value="KAA8483750.1"/>
    <property type="molecule type" value="Genomic_DNA"/>
</dbReference>
<gene>
    <name evidence="1" type="ORF">F1649_07630</name>
</gene>